<feature type="region of interest" description="Disordered" evidence="7">
    <location>
        <begin position="336"/>
        <end position="366"/>
    </location>
</feature>
<evidence type="ECO:0000256" key="5">
    <source>
        <dbReference type="PIRSR" id="PIRSR602480-1"/>
    </source>
</evidence>
<dbReference type="InterPro" id="IPR002480">
    <property type="entry name" value="DAHP_synth_2"/>
</dbReference>
<keyword evidence="3 6" id="KW-0808">Transferase</keyword>
<dbReference type="SUPFAM" id="SSF51569">
    <property type="entry name" value="Aldolase"/>
    <property type="match status" value="1"/>
</dbReference>
<reference evidence="8 9" key="2">
    <citation type="journal article" date="2012" name="Open Biol.">
        <title>Characteristics of nucleosomes and linker DNA regions on the genome of the basidiomycete Mixia osmundae revealed by mono- and dinucleosome mapping.</title>
        <authorList>
            <person name="Nishida H."/>
            <person name="Kondo S."/>
            <person name="Matsumoto T."/>
            <person name="Suzuki Y."/>
            <person name="Yoshikawa H."/>
            <person name="Taylor T.D."/>
            <person name="Sugiyama J."/>
        </authorList>
    </citation>
    <scope>NUCLEOTIDE SEQUENCE [LARGE SCALE GENOMIC DNA]</scope>
    <source>
        <strain evidence="9">CBS 9802 / IAM 14324 / JCM 22182 / KY 12970</strain>
    </source>
</reference>
<dbReference type="GO" id="GO:0008652">
    <property type="term" value="P:amino acid biosynthetic process"/>
    <property type="evidence" value="ECO:0007669"/>
    <property type="project" value="UniProtKB-KW"/>
</dbReference>
<evidence type="ECO:0000256" key="6">
    <source>
        <dbReference type="RuleBase" id="RU363071"/>
    </source>
</evidence>
<evidence type="ECO:0000256" key="1">
    <source>
        <dbReference type="ARBA" id="ARBA00004688"/>
    </source>
</evidence>
<evidence type="ECO:0000256" key="3">
    <source>
        <dbReference type="ARBA" id="ARBA00022679"/>
    </source>
</evidence>
<feature type="binding site" evidence="5">
    <location>
        <position position="445"/>
    </location>
    <ligand>
        <name>phosphoenolpyruvate</name>
        <dbReference type="ChEBI" id="CHEBI:58702"/>
    </ligand>
</feature>
<dbReference type="PANTHER" id="PTHR21337">
    <property type="entry name" value="PHOSPHO-2-DEHYDRO-3-DEOXYHEPTONATE ALDOLASE 1, 2"/>
    <property type="match status" value="1"/>
</dbReference>
<feature type="binding site" evidence="5">
    <location>
        <position position="147"/>
    </location>
    <ligand>
        <name>Mn(2+)</name>
        <dbReference type="ChEBI" id="CHEBI:29035"/>
    </ligand>
</feature>
<dbReference type="Proteomes" id="UP000009131">
    <property type="component" value="Unassembled WGS sequence"/>
</dbReference>
<evidence type="ECO:0000256" key="7">
    <source>
        <dbReference type="SAM" id="MobiDB-lite"/>
    </source>
</evidence>
<dbReference type="PANTHER" id="PTHR21337:SF0">
    <property type="entry name" value="PHOSPHO-2-DEHYDRO-3-DEOXYHEPTONATE ALDOLASE"/>
    <property type="match status" value="1"/>
</dbReference>
<evidence type="ECO:0000313" key="8">
    <source>
        <dbReference type="EMBL" id="GAA98411.1"/>
    </source>
</evidence>
<dbReference type="OrthoDB" id="2338at2759"/>
<dbReference type="GO" id="GO:0009423">
    <property type="term" value="P:chorismate biosynthetic process"/>
    <property type="evidence" value="ECO:0007669"/>
    <property type="project" value="UniProtKB-UniPathway"/>
</dbReference>
<dbReference type="GO" id="GO:0003849">
    <property type="term" value="F:3-deoxy-7-phosphoheptulonate synthase activity"/>
    <property type="evidence" value="ECO:0007669"/>
    <property type="project" value="UniProtKB-EC"/>
</dbReference>
<comment type="similarity">
    <text evidence="2 6">Belongs to the class-II DAHP synthase family.</text>
</comment>
<comment type="caution">
    <text evidence="8">The sequence shown here is derived from an EMBL/GenBank/DDBJ whole genome shotgun (WGS) entry which is preliminary data.</text>
</comment>
<evidence type="ECO:0000313" key="9">
    <source>
        <dbReference type="Proteomes" id="UP000009131"/>
    </source>
</evidence>
<comment type="catalytic activity">
    <reaction evidence="4 6">
        <text>D-erythrose 4-phosphate + phosphoenolpyruvate + H2O = 7-phospho-2-dehydro-3-deoxy-D-arabino-heptonate + phosphate</text>
        <dbReference type="Rhea" id="RHEA:14717"/>
        <dbReference type="ChEBI" id="CHEBI:15377"/>
        <dbReference type="ChEBI" id="CHEBI:16897"/>
        <dbReference type="ChEBI" id="CHEBI:43474"/>
        <dbReference type="ChEBI" id="CHEBI:58394"/>
        <dbReference type="ChEBI" id="CHEBI:58702"/>
        <dbReference type="EC" id="2.5.1.54"/>
    </reaction>
</comment>
<dbReference type="UniPathway" id="UPA00053">
    <property type="reaction ID" value="UER00084"/>
</dbReference>
<reference evidence="8 9" key="1">
    <citation type="journal article" date="2011" name="J. Gen. Appl. Microbiol.">
        <title>Draft genome sequencing of the enigmatic basidiomycete Mixia osmundae.</title>
        <authorList>
            <person name="Nishida H."/>
            <person name="Nagatsuka Y."/>
            <person name="Sugiyama J."/>
        </authorList>
    </citation>
    <scope>NUCLEOTIDE SEQUENCE [LARGE SCALE GENOMIC DNA]</scope>
    <source>
        <strain evidence="9">CBS 9802 / IAM 14324 / JCM 22182 / KY 12970</strain>
    </source>
</reference>
<feature type="binding site" evidence="5">
    <location>
        <position position="414"/>
    </location>
    <ligand>
        <name>phosphoenolpyruvate</name>
        <dbReference type="ChEBI" id="CHEBI:58702"/>
    </ligand>
</feature>
<dbReference type="Gene3D" id="3.20.20.70">
    <property type="entry name" value="Aldolase class I"/>
    <property type="match status" value="1"/>
</dbReference>
<feature type="binding site" evidence="5">
    <location>
        <position position="186"/>
    </location>
    <ligand>
        <name>phosphoenolpyruvate</name>
        <dbReference type="ChEBI" id="CHEBI:58702"/>
    </ligand>
</feature>
<keyword evidence="5" id="KW-0464">Manganese</keyword>
<feature type="binding site" evidence="5">
    <location>
        <position position="477"/>
    </location>
    <ligand>
        <name>Mn(2+)</name>
        <dbReference type="ChEBI" id="CHEBI:29035"/>
    </ligand>
</feature>
<sequence length="599" mass="65728">MCSRPCAPARKRCGCSLVDFLASDGGVCPRVCALLGVLAISSAVLPLSTSAPTTMTNSARSWTPSSWKARKVTQDVIYPVDQHAPVASSSANGLATEGLPANERLHTVKAKLCALPPLVTAQEIERLRQQLADVANSKAFLLQAGHCAESFEMCTQEQVESQLSLILLMSLVLIWGARMPVVRIMRGAGQYAKPRSKPTEVHDGKEILTFRGDNVNGFDPDDRTPDPDRLLQAYFHSATTLNFVRAVLSSGFADLHHPRSWSMAHVRSPELARSFESVIERLEDSLDFIRVIGGDASDAPADTSKMSALNSVDMWTSHEGLLLHYEEALTRSLKIPRPSGKQQATMEAPPPIKSDGQPKTPSAESIEAQAHIEASGRAYYNVSAHFIWIGDRTRQLDGAHVEYFRGIRNPIGIKVGPSMQADELVRLLDIVDPDKEPGRVTLICRYGADKINMYLAEHIHAVRKSLHPVIFACDPMHGNTKTSESSGSLKTRHMADIVKELSASIRIHASLGSRLQGVHLELTGEVNSDGFSVTECVGGSMELSDADLSLNYQSFCDPRLNYEQSLDVAFLISDYFRSERKGRKTEDKILENLSRSSSR</sequence>
<evidence type="ECO:0000256" key="4">
    <source>
        <dbReference type="ARBA" id="ARBA00047508"/>
    </source>
</evidence>
<dbReference type="Pfam" id="PF01474">
    <property type="entry name" value="DAHP_synth_2"/>
    <property type="match status" value="1"/>
</dbReference>
<dbReference type="STRING" id="764103.G7E6F1"/>
<keyword evidence="5" id="KW-0104">Cadmium</keyword>
<dbReference type="EMBL" id="BABT02000152">
    <property type="protein sequence ID" value="GAA98411.1"/>
    <property type="molecule type" value="Genomic_DNA"/>
</dbReference>
<keyword evidence="6" id="KW-0028">Amino-acid biosynthesis</keyword>
<dbReference type="AlphaFoldDB" id="G7E6F1"/>
<feature type="binding site" evidence="5">
    <location>
        <position position="521"/>
    </location>
    <ligand>
        <name>Mn(2+)</name>
        <dbReference type="ChEBI" id="CHEBI:29035"/>
    </ligand>
</feature>
<dbReference type="eggNOG" id="ENOG502QPP7">
    <property type="taxonomic scope" value="Eukaryota"/>
</dbReference>
<comment type="cofactor">
    <cofactor evidence="5">
        <name>Mn(2+)</name>
        <dbReference type="ChEBI" id="CHEBI:29035"/>
    </cofactor>
    <cofactor evidence="5">
        <name>Co(2+)</name>
        <dbReference type="ChEBI" id="CHEBI:48828"/>
    </cofactor>
    <cofactor evidence="5">
        <name>Cd(2+)</name>
        <dbReference type="ChEBI" id="CHEBI:48775"/>
    </cofactor>
    <text evidence="5">Binds 1 divalent cation per subunit. The enzyme is active with manganese, cobalt or cadmium ions.</text>
</comment>
<proteinExistence type="inferred from homology"/>
<accession>G7E6F1</accession>
<dbReference type="InterPro" id="IPR013785">
    <property type="entry name" value="Aldolase_TIM"/>
</dbReference>
<keyword evidence="5" id="KW-0170">Cobalt</keyword>
<protein>
    <recommendedName>
        <fullName evidence="6">Phospho-2-dehydro-3-deoxyheptonate aldolase</fullName>
        <ecNumber evidence="6">2.5.1.54</ecNumber>
    </recommendedName>
</protein>
<organism evidence="8 9">
    <name type="scientific">Mixia osmundae (strain CBS 9802 / IAM 14324 / JCM 22182 / KY 12970)</name>
    <dbReference type="NCBI Taxonomy" id="764103"/>
    <lineage>
        <taxon>Eukaryota</taxon>
        <taxon>Fungi</taxon>
        <taxon>Dikarya</taxon>
        <taxon>Basidiomycota</taxon>
        <taxon>Pucciniomycotina</taxon>
        <taxon>Mixiomycetes</taxon>
        <taxon>Mixiales</taxon>
        <taxon>Mixiaceae</taxon>
        <taxon>Mixia</taxon>
    </lineage>
</organism>
<dbReference type="InParanoid" id="G7E6F1"/>
<evidence type="ECO:0000256" key="2">
    <source>
        <dbReference type="ARBA" id="ARBA00008911"/>
    </source>
</evidence>
<dbReference type="HOGENOM" id="CLU_026885_0_1_1"/>
<dbReference type="EC" id="2.5.1.54" evidence="6"/>
<name>G7E6F1_MIXOS</name>
<feature type="binding site" evidence="5">
    <location>
        <position position="557"/>
    </location>
    <ligand>
        <name>Mn(2+)</name>
        <dbReference type="ChEBI" id="CHEBI:29035"/>
    </ligand>
</feature>
<gene>
    <name evidence="8" type="primary">Mo05097</name>
    <name evidence="8" type="ORF">E5Q_05097</name>
</gene>
<dbReference type="GO" id="GO:0009073">
    <property type="term" value="P:aromatic amino acid family biosynthetic process"/>
    <property type="evidence" value="ECO:0007669"/>
    <property type="project" value="UniProtKB-KW"/>
</dbReference>
<keyword evidence="9" id="KW-1185">Reference proteome</keyword>
<keyword evidence="6" id="KW-0057">Aromatic amino acid biosynthesis</keyword>
<comment type="pathway">
    <text evidence="1 6">Metabolic intermediate biosynthesis; chorismate biosynthesis; chorismate from D-erythrose 4-phosphate and phosphoenolpyruvate: step 1/7.</text>
</comment>